<dbReference type="STRING" id="1565605.PG1C_01500"/>
<feature type="coiled-coil region" evidence="1">
    <location>
        <begin position="95"/>
        <end position="145"/>
    </location>
</feature>
<keyword evidence="1" id="KW-0175">Coiled coil</keyword>
<feature type="chain" id="PRO_5005426072" description="DUF4124 domain-containing protein" evidence="3">
    <location>
        <begin position="19"/>
        <end position="150"/>
    </location>
</feature>
<evidence type="ECO:0000313" key="5">
    <source>
        <dbReference type="Proteomes" id="UP000061603"/>
    </source>
</evidence>
<sequence length="150" mass="16148">MLYFSLGAAVLAPLAVHAGTFYKCTGASGKILFTNTQQQGGKTTCVVLFQQREPPGAAPSRGRHDRSPRASATPTPGDFPRISGNEQRARDGERRAILEKELNSELENLAKARKLAATAGASPNVQAQRDTAALHERNIKALQKEIGNLR</sequence>
<keyword evidence="5" id="KW-1185">Reference proteome</keyword>
<evidence type="ECO:0000256" key="1">
    <source>
        <dbReference type="SAM" id="Coils"/>
    </source>
</evidence>
<dbReference type="EMBL" id="CP010554">
    <property type="protein sequence ID" value="AJP49334.1"/>
    <property type="molecule type" value="Genomic_DNA"/>
</dbReference>
<dbReference type="HOGENOM" id="CLU_099362_2_0_4"/>
<proteinExistence type="predicted"/>
<feature type="region of interest" description="Disordered" evidence="2">
    <location>
        <begin position="52"/>
        <end position="94"/>
    </location>
</feature>
<organism evidence="4 5">
    <name type="scientific">Rugosibacter aromaticivorans</name>
    <dbReference type="NCBI Taxonomy" id="1565605"/>
    <lineage>
        <taxon>Bacteria</taxon>
        <taxon>Pseudomonadati</taxon>
        <taxon>Pseudomonadota</taxon>
        <taxon>Betaproteobacteria</taxon>
        <taxon>Nitrosomonadales</taxon>
        <taxon>Sterolibacteriaceae</taxon>
        <taxon>Rugosibacter</taxon>
    </lineage>
</organism>
<evidence type="ECO:0008006" key="6">
    <source>
        <dbReference type="Google" id="ProtNLM"/>
    </source>
</evidence>
<feature type="signal peptide" evidence="3">
    <location>
        <begin position="1"/>
        <end position="18"/>
    </location>
</feature>
<dbReference type="Proteomes" id="UP000061603">
    <property type="component" value="Chromosome"/>
</dbReference>
<gene>
    <name evidence="4" type="ORF">PG1C_01500</name>
</gene>
<evidence type="ECO:0000256" key="3">
    <source>
        <dbReference type="SAM" id="SignalP"/>
    </source>
</evidence>
<keyword evidence="3" id="KW-0732">Signal</keyword>
<dbReference type="KEGG" id="rbu:PG1C_01500"/>
<name>A0A0C5JC33_9PROT</name>
<evidence type="ECO:0000313" key="4">
    <source>
        <dbReference type="EMBL" id="AJP49334.1"/>
    </source>
</evidence>
<reference evidence="4 5" key="1">
    <citation type="journal article" date="2015" name="Genome Announc.">
        <title>Complete Genome Sequence of a Novel Bacterium within the Family Rhodocyclaceae That Degrades Polycyclic Aromatic Hydrocarbons.</title>
        <authorList>
            <person name="Singleton D.R."/>
            <person name="Dickey A.N."/>
            <person name="Scholl E.H."/>
            <person name="Wright F.A."/>
            <person name="Aitken M.D."/>
        </authorList>
    </citation>
    <scope>NUCLEOTIDE SEQUENCE [LARGE SCALE GENOMIC DNA]</scope>
    <source>
        <strain evidence="5">PG1-Ca6</strain>
    </source>
</reference>
<protein>
    <recommendedName>
        <fullName evidence="6">DUF4124 domain-containing protein</fullName>
    </recommendedName>
</protein>
<evidence type="ECO:0000256" key="2">
    <source>
        <dbReference type="SAM" id="MobiDB-lite"/>
    </source>
</evidence>
<dbReference type="AlphaFoldDB" id="A0A0C5JC33"/>
<accession>A0A0C5JC33</accession>